<dbReference type="GO" id="GO:0005524">
    <property type="term" value="F:ATP binding"/>
    <property type="evidence" value="ECO:0007669"/>
    <property type="project" value="InterPro"/>
</dbReference>
<dbReference type="EMBL" id="JAIULA010000004">
    <property type="protein sequence ID" value="MCP0886383.1"/>
    <property type="molecule type" value="Genomic_DNA"/>
</dbReference>
<dbReference type="SUPFAM" id="SSF52540">
    <property type="entry name" value="P-loop containing nucleoside triphosphate hydrolases"/>
    <property type="match status" value="1"/>
</dbReference>
<dbReference type="PANTHER" id="PTHR11669:SF8">
    <property type="entry name" value="DNA POLYMERASE III SUBUNIT DELTA"/>
    <property type="match status" value="1"/>
</dbReference>
<protein>
    <submittedName>
        <fullName evidence="1">DNA polymerase III subunit delta</fullName>
        <ecNumber evidence="1">2.7.7.7</ecNumber>
    </submittedName>
</protein>
<comment type="caution">
    <text evidence="1">The sequence shown here is derived from an EMBL/GenBank/DDBJ whole genome shotgun (WGS) entry which is preliminary data.</text>
</comment>
<dbReference type="PRINTS" id="PR00300">
    <property type="entry name" value="CLPPROTEASEA"/>
</dbReference>
<gene>
    <name evidence="1" type="primary">holB</name>
    <name evidence="1" type="ORF">LB941_03405</name>
</gene>
<dbReference type="InterPro" id="IPR001270">
    <property type="entry name" value="ClpA/B"/>
</dbReference>
<proteinExistence type="predicted"/>
<dbReference type="PANTHER" id="PTHR11669">
    <property type="entry name" value="REPLICATION FACTOR C / DNA POLYMERASE III GAMMA-TAU SUBUNIT"/>
    <property type="match status" value="1"/>
</dbReference>
<dbReference type="InterPro" id="IPR027417">
    <property type="entry name" value="P-loop_NTPase"/>
</dbReference>
<keyword evidence="2" id="KW-1185">Reference proteome</keyword>
<dbReference type="Pfam" id="PF13177">
    <property type="entry name" value="DNA_pol3_delta2"/>
    <property type="match status" value="1"/>
</dbReference>
<dbReference type="GO" id="GO:0003887">
    <property type="term" value="F:DNA-directed DNA polymerase activity"/>
    <property type="evidence" value="ECO:0007669"/>
    <property type="project" value="UniProtKB-EC"/>
</dbReference>
<dbReference type="InterPro" id="IPR004622">
    <property type="entry name" value="DNA_pol_HolB"/>
</dbReference>
<dbReference type="Gene3D" id="3.40.50.300">
    <property type="entry name" value="P-loop containing nucleotide triphosphate hydrolases"/>
    <property type="match status" value="1"/>
</dbReference>
<dbReference type="Proteomes" id="UP001139006">
    <property type="component" value="Unassembled WGS sequence"/>
</dbReference>
<reference evidence="1 2" key="1">
    <citation type="journal article" date="2023" name="Int. J. Syst. Evol. Microbiol.">
        <title>Ligilactobacillus ubinensis sp. nov., a novel species isolated from the wild ferment of a durian fruit (Durio zibethinus).</title>
        <authorList>
            <person name="Heng Y.C."/>
            <person name="Menon N."/>
            <person name="Chen B."/>
            <person name="Loo B.Z.L."/>
            <person name="Wong G.W.J."/>
            <person name="Lim A.C.H."/>
            <person name="Silvaraju S."/>
            <person name="Kittelmann S."/>
        </authorList>
    </citation>
    <scope>NUCLEOTIDE SEQUENCE [LARGE SCALE GENOMIC DNA]</scope>
    <source>
        <strain evidence="1 2">WILCCON 0076</strain>
    </source>
</reference>
<dbReference type="GO" id="GO:0006261">
    <property type="term" value="P:DNA-templated DNA replication"/>
    <property type="evidence" value="ECO:0007669"/>
    <property type="project" value="TreeGrafter"/>
</dbReference>
<dbReference type="NCBIfam" id="TIGR00678">
    <property type="entry name" value="holB"/>
    <property type="match status" value="1"/>
</dbReference>
<dbReference type="InterPro" id="IPR050238">
    <property type="entry name" value="DNA_Rep/Repair_Clamp_Loader"/>
</dbReference>
<dbReference type="EC" id="2.7.7.7" evidence="1"/>
<dbReference type="NCBIfam" id="NF005972">
    <property type="entry name" value="PRK08058.1"/>
    <property type="match status" value="1"/>
</dbReference>
<evidence type="ECO:0000313" key="1">
    <source>
        <dbReference type="EMBL" id="MCP0886383.1"/>
    </source>
</evidence>
<dbReference type="AlphaFoldDB" id="A0A9X2FL66"/>
<evidence type="ECO:0000313" key="2">
    <source>
        <dbReference type="Proteomes" id="UP001139006"/>
    </source>
</evidence>
<dbReference type="FunFam" id="3.40.50.300:FF:001255">
    <property type="entry name" value="DNA polymerase III subunit delta"/>
    <property type="match status" value="1"/>
</dbReference>
<dbReference type="RefSeq" id="WP_253359483.1">
    <property type="nucleotide sequence ID" value="NZ_JAIULA010000004.1"/>
</dbReference>
<organism evidence="1 2">
    <name type="scientific">Ligilactobacillus ubinensis</name>
    <dbReference type="NCBI Taxonomy" id="2876789"/>
    <lineage>
        <taxon>Bacteria</taxon>
        <taxon>Bacillati</taxon>
        <taxon>Bacillota</taxon>
        <taxon>Bacilli</taxon>
        <taxon>Lactobacillales</taxon>
        <taxon>Lactobacillaceae</taxon>
        <taxon>Ligilactobacillus</taxon>
    </lineage>
</organism>
<dbReference type="GO" id="GO:0008408">
    <property type="term" value="F:3'-5' exonuclease activity"/>
    <property type="evidence" value="ECO:0007669"/>
    <property type="project" value="InterPro"/>
</dbReference>
<sequence>MEQKITDMQARLTQHFSKLVCNKQLAHAYIFAGATGIGKVQLAQWVAKDFFCENRQNGRPCLKCAECRRIANNNHPDVMFIKPDSQSIKVEQIRYLKSEFSKSGVEGRQRFFIVEDVDKMTISAANSLLKFLEEPSGQITIFLLTSHVNKILPTVISRCQLIELHSLTKSQLIEEFTEQGISHAKACLLVYLTENVEEAQNMANDANFNQMIQFVFEWYELVLKNDLRAFVNIQTKLIPCIEGKKQQEQLLQMIILIIRDTMLVYYDRKQEIAYVMYQDELIRKTQDITVENLVKGLEIGLETWQQMAVNVSFQNILESLTLKLCDCYHSR</sequence>
<name>A0A9X2FL66_9LACO</name>
<accession>A0A9X2FL66</accession>
<keyword evidence="1" id="KW-0548">Nucleotidyltransferase</keyword>
<keyword evidence="1" id="KW-0808">Transferase</keyword>